<dbReference type="Gene3D" id="3.10.310.50">
    <property type="match status" value="1"/>
</dbReference>
<keyword evidence="1" id="KW-1133">Transmembrane helix</keyword>
<evidence type="ECO:0000313" key="4">
    <source>
        <dbReference type="Proteomes" id="UP000281810"/>
    </source>
</evidence>
<keyword evidence="1" id="KW-0812">Transmembrane</keyword>
<organism evidence="3 4">
    <name type="scientific">Epilithonimonas vandammei</name>
    <dbReference type="NCBI Taxonomy" id="2487072"/>
    <lineage>
        <taxon>Bacteria</taxon>
        <taxon>Pseudomonadati</taxon>
        <taxon>Bacteroidota</taxon>
        <taxon>Flavobacteriia</taxon>
        <taxon>Flavobacteriales</taxon>
        <taxon>Weeksellaceae</taxon>
        <taxon>Chryseobacterium group</taxon>
        <taxon>Epilithonimonas</taxon>
    </lineage>
</organism>
<sequence length="282" mass="29761">MSSTQVGLREYEVSESRFAFFTKLVFVLLLALGLLAKAQLVPEKPAVLYPVYDKAGLLSESEKDALNQKLIKFADSTSTEIQVIILPTTGGEDVNYLATMYGEKWGIGQKGVDNGVVFLIATEDHTMSIQQGRAVEQYLTASVAGQILDYLVTPAFKKGEFYNGIDRGTSAIMEAVQGKFKPIVKKQKNDGGINIGSVILIVIIIIILFSIINKNGGNGWGNNDDDDVILSRRGSRRYRGGFFPFPGSFGGGGFGGGSSGGGGFGGFGGGGSFGGGGASGGW</sequence>
<feature type="transmembrane region" description="Helical" evidence="1">
    <location>
        <begin position="191"/>
        <end position="212"/>
    </location>
</feature>
<reference evidence="4" key="1">
    <citation type="submission" date="2018-11" db="EMBL/GenBank/DDBJ databases">
        <title>Proposal to divide the Flavobacteriaceae and reorganize its genera based on Amino Acid Identity values calculated from whole genome sequences.</title>
        <authorList>
            <person name="Nicholson A.C."/>
            <person name="Gulvik C.A."/>
            <person name="Whitney A.M."/>
            <person name="Humrighouse B.W."/>
            <person name="Bell M."/>
            <person name="Holmes B."/>
            <person name="Steigerwalt A.B."/>
            <person name="Villarma A."/>
            <person name="Sheth M."/>
            <person name="Batra D."/>
            <person name="Pryor J."/>
            <person name="Bernardet J.-F."/>
            <person name="Hugo C."/>
            <person name="Kampfer P."/>
            <person name="Newman J.D."/>
            <person name="McQuiston J.R."/>
        </authorList>
    </citation>
    <scope>NUCLEOTIDE SEQUENCE [LARGE SCALE GENOMIC DNA]</scope>
    <source>
        <strain evidence="4">F5649</strain>
    </source>
</reference>
<dbReference type="PANTHER" id="PTHR30373">
    <property type="entry name" value="UPF0603 PROTEIN YGCG"/>
    <property type="match status" value="1"/>
</dbReference>
<dbReference type="Pfam" id="PF04536">
    <property type="entry name" value="TPM_phosphatase"/>
    <property type="match status" value="1"/>
</dbReference>
<dbReference type="OrthoDB" id="9810918at2"/>
<gene>
    <name evidence="3" type="ORF">EIB74_06075</name>
</gene>
<feature type="transmembrane region" description="Helical" evidence="1">
    <location>
        <begin position="18"/>
        <end position="36"/>
    </location>
</feature>
<keyword evidence="1" id="KW-0472">Membrane</keyword>
<keyword evidence="4" id="KW-1185">Reference proteome</keyword>
<protein>
    <submittedName>
        <fullName evidence="3">TPM domain-containing protein</fullName>
    </submittedName>
</protein>
<evidence type="ECO:0000256" key="1">
    <source>
        <dbReference type="SAM" id="Phobius"/>
    </source>
</evidence>
<dbReference type="EMBL" id="CP034161">
    <property type="protein sequence ID" value="AZI41251.1"/>
    <property type="molecule type" value="Genomic_DNA"/>
</dbReference>
<accession>A0A3G8YIL0</accession>
<feature type="domain" description="TPM" evidence="2">
    <location>
        <begin position="51"/>
        <end position="174"/>
    </location>
</feature>
<proteinExistence type="predicted"/>
<dbReference type="Proteomes" id="UP000281810">
    <property type="component" value="Chromosome"/>
</dbReference>
<evidence type="ECO:0000313" key="3">
    <source>
        <dbReference type="EMBL" id="AZI41251.1"/>
    </source>
</evidence>
<evidence type="ECO:0000259" key="2">
    <source>
        <dbReference type="Pfam" id="PF04536"/>
    </source>
</evidence>
<dbReference type="AlphaFoldDB" id="A0A3G8YIL0"/>
<dbReference type="PANTHER" id="PTHR30373:SF2">
    <property type="entry name" value="UPF0603 PROTEIN YGCG"/>
    <property type="match status" value="1"/>
</dbReference>
<dbReference type="InterPro" id="IPR007621">
    <property type="entry name" value="TPM_dom"/>
</dbReference>
<name>A0A3G8YIL0_9FLAO</name>